<dbReference type="Pfam" id="PF02140">
    <property type="entry name" value="SUEL_Lectin"/>
    <property type="match status" value="2"/>
</dbReference>
<dbReference type="Proteomes" id="UP000290572">
    <property type="component" value="Unassembled WGS sequence"/>
</dbReference>
<dbReference type="STRING" id="84645.A0A498MZZ0"/>
<keyword evidence="3" id="KW-0677">Repeat</keyword>
<keyword evidence="1" id="KW-0348">Hemagglutinin</keyword>
<dbReference type="AlphaFoldDB" id="A0A498MZZ0"/>
<evidence type="ECO:0000256" key="3">
    <source>
        <dbReference type="ARBA" id="ARBA00022737"/>
    </source>
</evidence>
<dbReference type="PROSITE" id="PS50228">
    <property type="entry name" value="SUEL_LECTIN"/>
    <property type="match status" value="2"/>
</dbReference>
<dbReference type="GO" id="GO:0030246">
    <property type="term" value="F:carbohydrate binding"/>
    <property type="evidence" value="ECO:0007669"/>
    <property type="project" value="UniProtKB-KW"/>
</dbReference>
<dbReference type="InterPro" id="IPR000922">
    <property type="entry name" value="Lectin_gal-bd_dom"/>
</dbReference>
<gene>
    <name evidence="5" type="ORF">ROHU_023604</name>
</gene>
<evidence type="ECO:0000259" key="4">
    <source>
        <dbReference type="PROSITE" id="PS50228"/>
    </source>
</evidence>
<reference evidence="5 6" key="1">
    <citation type="submission" date="2018-03" db="EMBL/GenBank/DDBJ databases">
        <title>Draft genome sequence of Rohu Carp (Labeo rohita).</title>
        <authorList>
            <person name="Das P."/>
            <person name="Kushwaha B."/>
            <person name="Joshi C.G."/>
            <person name="Kumar D."/>
            <person name="Nagpure N.S."/>
            <person name="Sahoo L."/>
            <person name="Das S.P."/>
            <person name="Bit A."/>
            <person name="Patnaik S."/>
            <person name="Meher P.K."/>
            <person name="Jayasankar P."/>
            <person name="Koringa P.G."/>
            <person name="Patel N.V."/>
            <person name="Hinsu A.T."/>
            <person name="Kumar R."/>
            <person name="Pandey M."/>
            <person name="Agarwal S."/>
            <person name="Srivastava S."/>
            <person name="Singh M."/>
            <person name="Iquebal M.A."/>
            <person name="Jaiswal S."/>
            <person name="Angadi U.B."/>
            <person name="Kumar N."/>
            <person name="Raza M."/>
            <person name="Shah T.M."/>
            <person name="Rai A."/>
            <person name="Jena J.K."/>
        </authorList>
    </citation>
    <scope>NUCLEOTIDE SEQUENCE [LARGE SCALE GENOMIC DNA]</scope>
    <source>
        <strain evidence="5">DASCIFA01</strain>
        <tissue evidence="5">Testis</tissue>
    </source>
</reference>
<keyword evidence="7" id="KW-1267">Proteomics identification</keyword>
<organism evidence="5 6">
    <name type="scientific">Labeo rohita</name>
    <name type="common">Indian major carp</name>
    <name type="synonym">Cyprinus rohita</name>
    <dbReference type="NCBI Taxonomy" id="84645"/>
    <lineage>
        <taxon>Eukaryota</taxon>
        <taxon>Metazoa</taxon>
        <taxon>Chordata</taxon>
        <taxon>Craniata</taxon>
        <taxon>Vertebrata</taxon>
        <taxon>Euteleostomi</taxon>
        <taxon>Actinopterygii</taxon>
        <taxon>Neopterygii</taxon>
        <taxon>Teleostei</taxon>
        <taxon>Ostariophysi</taxon>
        <taxon>Cypriniformes</taxon>
        <taxon>Cyprinidae</taxon>
        <taxon>Labeoninae</taxon>
        <taxon>Labeonini</taxon>
        <taxon>Labeo</taxon>
    </lineage>
</organism>
<dbReference type="PANTHER" id="PTHR46780">
    <property type="entry name" value="PROTEIN EVA-1"/>
    <property type="match status" value="1"/>
</dbReference>
<evidence type="ECO:0000256" key="2">
    <source>
        <dbReference type="ARBA" id="ARBA00022734"/>
    </source>
</evidence>
<evidence type="ECO:0000256" key="1">
    <source>
        <dbReference type="ARBA" id="ARBA00022546"/>
    </source>
</evidence>
<dbReference type="FunFam" id="2.60.120.740:FF:000003">
    <property type="entry name" value="Protein eva-1 homolog C"/>
    <property type="match status" value="1"/>
</dbReference>
<proteinExistence type="evidence at protein level"/>
<protein>
    <submittedName>
        <fullName evidence="5">L-rhamnose-binding lectin CSL2-like protein</fullName>
    </submittedName>
</protein>
<comment type="caution">
    <text evidence="5">The sequence shown here is derived from an EMBL/GenBank/DDBJ whole genome shotgun (WGS) entry which is preliminary data.</text>
</comment>
<dbReference type="InterPro" id="IPR043159">
    <property type="entry name" value="Lectin_gal-bd_sf"/>
</dbReference>
<sequence>MPLRPSARGEPGLVRDYGGVKRGEFGALLDLLAVLVAGVDLGVRLANLQGVEAEKIEICEGESADLNCDEGYIKIVQANYGRTDRTTCAAGKTENSISNTRCLQASSLSSMSAWCDGRKSCIVPATDSVFTDPCDGTYKYLSVSYECIPASTGVISVHYANYGRRDLVTCPGKLVTTRYCYSPQTSSLRSRCNGKKSCELNASNSIYSDPCYGVQKYLEVTYSCE</sequence>
<evidence type="ECO:0000313" key="5">
    <source>
        <dbReference type="EMBL" id="RXN22097.1"/>
    </source>
</evidence>
<evidence type="ECO:0007829" key="7">
    <source>
        <dbReference type="PeptideAtlas" id="A0A498MZZ0"/>
    </source>
</evidence>
<dbReference type="EMBL" id="QBIY01012603">
    <property type="protein sequence ID" value="RXN22097.1"/>
    <property type="molecule type" value="Genomic_DNA"/>
</dbReference>
<keyword evidence="6" id="KW-1185">Reference proteome</keyword>
<keyword evidence="2 5" id="KW-0430">Lectin</keyword>
<feature type="domain" description="SUEL-type lectin" evidence="4">
    <location>
        <begin position="58"/>
        <end position="148"/>
    </location>
</feature>
<dbReference type="CDD" id="cd22836">
    <property type="entry name" value="Gal_Rha_Lectin_RBL_rpt2"/>
    <property type="match status" value="1"/>
</dbReference>
<dbReference type="Gene3D" id="2.60.120.740">
    <property type="match status" value="2"/>
</dbReference>
<name>A0A498MZZ0_LABRO</name>
<evidence type="ECO:0000313" key="6">
    <source>
        <dbReference type="Proteomes" id="UP000290572"/>
    </source>
</evidence>
<accession>A0A498MZZ0</accession>
<feature type="domain" description="SUEL-type lectin" evidence="4">
    <location>
        <begin position="144"/>
        <end position="225"/>
    </location>
</feature>